<evidence type="ECO:0000313" key="3">
    <source>
        <dbReference type="Proteomes" id="UP000304840"/>
    </source>
</evidence>
<dbReference type="Proteomes" id="UP000304840">
    <property type="component" value="Chromosome"/>
</dbReference>
<protein>
    <submittedName>
        <fullName evidence="2">GNAT family N-acetyltransferase</fullName>
    </submittedName>
</protein>
<dbReference type="InterPro" id="IPR000182">
    <property type="entry name" value="GNAT_dom"/>
</dbReference>
<dbReference type="CDD" id="cd04301">
    <property type="entry name" value="NAT_SF"/>
    <property type="match status" value="1"/>
</dbReference>
<dbReference type="GO" id="GO:0016747">
    <property type="term" value="F:acyltransferase activity, transferring groups other than amino-acyl groups"/>
    <property type="evidence" value="ECO:0007669"/>
    <property type="project" value="InterPro"/>
</dbReference>
<dbReference type="Pfam" id="PF00583">
    <property type="entry name" value="Acetyltransf_1"/>
    <property type="match status" value="1"/>
</dbReference>
<dbReference type="EMBL" id="CP010992">
    <property type="protein sequence ID" value="AMO19077.1"/>
    <property type="molecule type" value="Genomic_DNA"/>
</dbReference>
<dbReference type="Gene3D" id="3.40.630.30">
    <property type="match status" value="1"/>
</dbReference>
<name>A0AAI8CFZ5_9FLAO</name>
<reference evidence="2 3" key="2">
    <citation type="submission" date="2019-05" db="EMBL/GenBank/DDBJ databases">
        <authorList>
            <person name="Ravantti J.J."/>
        </authorList>
    </citation>
    <scope>NUCLEOTIDE SEQUENCE [LARGE SCALE GENOMIC DNA]</scope>
    <source>
        <strain evidence="2 3">B185</strain>
    </source>
</reference>
<evidence type="ECO:0000313" key="2">
    <source>
        <dbReference type="EMBL" id="AMO19077.1"/>
    </source>
</evidence>
<evidence type="ECO:0000259" key="1">
    <source>
        <dbReference type="PROSITE" id="PS51186"/>
    </source>
</evidence>
<feature type="domain" description="N-acetyltransferase" evidence="1">
    <location>
        <begin position="3"/>
        <end position="152"/>
    </location>
</feature>
<dbReference type="AlphaFoldDB" id="A0AAI8CFZ5"/>
<gene>
    <name evidence="2" type="ORF">UN65_00760</name>
</gene>
<organism evidence="2 3">
    <name type="scientific">Flavobacterium columnare</name>
    <dbReference type="NCBI Taxonomy" id="996"/>
    <lineage>
        <taxon>Bacteria</taxon>
        <taxon>Pseudomonadati</taxon>
        <taxon>Bacteroidota</taxon>
        <taxon>Flavobacteriia</taxon>
        <taxon>Flavobacteriales</taxon>
        <taxon>Flavobacteriaceae</taxon>
        <taxon>Flavobacterium</taxon>
    </lineage>
</organism>
<proteinExistence type="predicted"/>
<accession>A0AAI8CFZ5</accession>
<dbReference type="GeneID" id="60757470"/>
<dbReference type="SUPFAM" id="SSF55729">
    <property type="entry name" value="Acyl-CoA N-acyltransferases (Nat)"/>
    <property type="match status" value="1"/>
</dbReference>
<dbReference type="PROSITE" id="PS51186">
    <property type="entry name" value="GNAT"/>
    <property type="match status" value="1"/>
</dbReference>
<reference evidence="3" key="1">
    <citation type="submission" date="2016-03" db="EMBL/GenBank/DDBJ databases">
        <title>Flavobacterium columnare strain B185, complete genome.</title>
        <authorList>
            <person name="Sundberg L.-R."/>
            <person name="Papponen P."/>
            <person name="Laanto E."/>
        </authorList>
    </citation>
    <scope>NUCLEOTIDE SEQUENCE [LARGE SCALE GENOMIC DNA]</scope>
    <source>
        <strain evidence="3">B185</strain>
    </source>
</reference>
<sequence>MNIKIISYNSKYKEDFVRLNKAWLEEYFYIEPHDIATFENVEQDIIQKEGMIFFCLIDNAVVGTVAMIKTNPLTYELAKMAVDKNFQGMKLSPLLMNACIDYAVSQKAKKIFLLSSTKLIPALNLYRKFNFIEVPLDETDYVRADIQMELKL</sequence>
<dbReference type="InterPro" id="IPR016181">
    <property type="entry name" value="Acyl_CoA_acyltransferase"/>
</dbReference>
<dbReference type="RefSeq" id="WP_014166542.1">
    <property type="nucleotide sequence ID" value="NZ_CP010992.1"/>
</dbReference>